<dbReference type="GO" id="GO:0015630">
    <property type="term" value="C:microtubule cytoskeleton"/>
    <property type="evidence" value="ECO:0000318"/>
    <property type="project" value="GO_Central"/>
</dbReference>
<dbReference type="EMBL" id="DS113337">
    <property type="protein sequence ID" value="EAY10476.1"/>
    <property type="molecule type" value="Genomic_DNA"/>
</dbReference>
<evidence type="ECO:0000256" key="2">
    <source>
        <dbReference type="ARBA" id="ARBA00005988"/>
    </source>
</evidence>
<organism evidence="5 6">
    <name type="scientific">Trichomonas vaginalis (strain ATCC PRA-98 / G3)</name>
    <dbReference type="NCBI Taxonomy" id="412133"/>
    <lineage>
        <taxon>Eukaryota</taxon>
        <taxon>Metamonada</taxon>
        <taxon>Parabasalia</taxon>
        <taxon>Trichomonadida</taxon>
        <taxon>Trichomonadidae</taxon>
        <taxon>Trichomonas</taxon>
    </lineage>
</organism>
<dbReference type="AlphaFoldDB" id="A2EA30"/>
<dbReference type="PANTHER" id="PTHR12756:SF11">
    <property type="entry name" value="CYTOSOLIC CARBOXYPEPTIDASE 1"/>
    <property type="match status" value="1"/>
</dbReference>
<dbReference type="InterPro" id="IPR000834">
    <property type="entry name" value="Peptidase_M14"/>
</dbReference>
<comment type="cofactor">
    <cofactor evidence="1">
        <name>Zn(2+)</name>
        <dbReference type="ChEBI" id="CHEBI:29105"/>
    </cofactor>
</comment>
<protein>
    <submittedName>
        <fullName evidence="5">Clan MC, family M14, Zinc carboxypeptidase-like metallopeptidase</fullName>
    </submittedName>
</protein>
<dbReference type="Gene3D" id="2.60.40.3120">
    <property type="match status" value="1"/>
</dbReference>
<sequence length="578" mass="65647">MTTKESDVEEDMTEPFTSVSDRDNVYIIHRGKPSKEHSPFGKVATKPRWPEKLWSTGQVVYSIKSKDECLGPPQSPDDITLRFDSRFESGNLAKALKLTPDSYHLILEYDHNEAGTCQWFYFRVSNVRTSMKYTFYISGFHKETSLFSTGLRCFMYSEKRARNEGISWMHCGSNYSYSVTSRTKYKGKRATVQFTTKFPYDDDICYLCYALPYTYTDLNHNIQIWDKMAKPGVFQHEILCQSLCGRDVPVLSITSPDSSIPLAGKSCIFLTGRIHPGESNGSFVLHGLIDFLLSDHPVAKYILDHCIVRIVPMIGVDGVVEGSYRVSLMGHDLNRMWTNPNPVLHPEIWKTKNLIAQTAMERPVVVYIDFHGHSSLHGTFAYGCPNTGDTGLRDAEKTLPRLYAFLSDAFSWEHCVFTFPKDRKDAGRIVVRREMGVVQSFTIETSFGGVKAGPYAGMLYDEILWKKLGASCGEAIYHLLIPTASPLVSYVNKELVYFMPSNKSDRKQEDDKTAVPVKFAESNDEKEIDLSPLLKEGMEGKTLKVKKPDSYFKFNVDDIATTPPKEVYPKWKPMEFNA</sequence>
<evidence type="ECO:0000256" key="3">
    <source>
        <dbReference type="PROSITE-ProRule" id="PRU01379"/>
    </source>
</evidence>
<dbReference type="Proteomes" id="UP000001542">
    <property type="component" value="Unassembled WGS sequence"/>
</dbReference>
<dbReference type="OrthoDB" id="10253041at2759"/>
<keyword evidence="5" id="KW-0121">Carboxypeptidase</keyword>
<dbReference type="PANTHER" id="PTHR12756">
    <property type="entry name" value="CYTOSOLIC CARBOXYPEPTIDASE"/>
    <property type="match status" value="1"/>
</dbReference>
<dbReference type="OMA" id="SHHAHEL"/>
<feature type="active site" description="Proton donor/acceptor" evidence="3">
    <location>
        <position position="444"/>
    </location>
</feature>
<feature type="domain" description="Peptidase M14" evidence="4">
    <location>
        <begin position="211"/>
        <end position="479"/>
    </location>
</feature>
<dbReference type="GO" id="GO:0006508">
    <property type="term" value="P:proteolysis"/>
    <property type="evidence" value="ECO:0007669"/>
    <property type="project" value="InterPro"/>
</dbReference>
<keyword evidence="5" id="KW-0378">Hydrolase</keyword>
<dbReference type="VEuPathDB" id="TrichDB:TVAGG3_0980980"/>
<dbReference type="GO" id="GO:0015631">
    <property type="term" value="F:tubulin binding"/>
    <property type="evidence" value="ECO:0000318"/>
    <property type="project" value="GO_Central"/>
</dbReference>
<keyword evidence="6" id="KW-1185">Reference proteome</keyword>
<dbReference type="GO" id="GO:0004181">
    <property type="term" value="F:metallocarboxypeptidase activity"/>
    <property type="evidence" value="ECO:0000318"/>
    <property type="project" value="GO_Central"/>
</dbReference>
<dbReference type="GO" id="GO:0005737">
    <property type="term" value="C:cytoplasm"/>
    <property type="evidence" value="ECO:0000318"/>
    <property type="project" value="GO_Central"/>
</dbReference>
<keyword evidence="5" id="KW-0645">Protease</keyword>
<dbReference type="Pfam" id="PF00246">
    <property type="entry name" value="Peptidase_M14"/>
    <property type="match status" value="1"/>
</dbReference>
<evidence type="ECO:0000259" key="4">
    <source>
        <dbReference type="PROSITE" id="PS52035"/>
    </source>
</evidence>
<comment type="similarity">
    <text evidence="2 3">Belongs to the peptidase M14 family.</text>
</comment>
<evidence type="ECO:0000313" key="5">
    <source>
        <dbReference type="EMBL" id="EAY10476.1"/>
    </source>
</evidence>
<dbReference type="InterPro" id="IPR040626">
    <property type="entry name" value="Pepdidase_M14_N"/>
</dbReference>
<dbReference type="eggNOG" id="KOG3641">
    <property type="taxonomic scope" value="Eukaryota"/>
</dbReference>
<gene>
    <name evidence="5" type="ORF">TVAG_483870</name>
</gene>
<evidence type="ECO:0000256" key="1">
    <source>
        <dbReference type="ARBA" id="ARBA00001947"/>
    </source>
</evidence>
<dbReference type="RefSeq" id="XP_001322699.1">
    <property type="nucleotide sequence ID" value="XM_001322664.1"/>
</dbReference>
<dbReference type="Pfam" id="PF18027">
    <property type="entry name" value="Pepdidase_M14_N"/>
    <property type="match status" value="1"/>
</dbReference>
<dbReference type="InParanoid" id="A2EA30"/>
<reference evidence="5" key="1">
    <citation type="submission" date="2006-10" db="EMBL/GenBank/DDBJ databases">
        <authorList>
            <person name="Amadeo P."/>
            <person name="Zhao Q."/>
            <person name="Wortman J."/>
            <person name="Fraser-Liggett C."/>
            <person name="Carlton J."/>
        </authorList>
    </citation>
    <scope>NUCLEOTIDE SEQUENCE</scope>
    <source>
        <strain evidence="5">G3</strain>
    </source>
</reference>
<name>A2EA30_TRIV3</name>
<dbReference type="SMR" id="A2EA30"/>
<dbReference type="InterPro" id="IPR050821">
    <property type="entry name" value="Cytosolic_carboxypeptidase"/>
</dbReference>
<proteinExistence type="inferred from homology"/>
<dbReference type="GO" id="GO:0008270">
    <property type="term" value="F:zinc ion binding"/>
    <property type="evidence" value="ECO:0007669"/>
    <property type="project" value="InterPro"/>
</dbReference>
<dbReference type="SUPFAM" id="SSF53187">
    <property type="entry name" value="Zn-dependent exopeptidases"/>
    <property type="match status" value="1"/>
</dbReference>
<accession>A2EA30</accession>
<dbReference type="PROSITE" id="PS52035">
    <property type="entry name" value="PEPTIDASE_M14"/>
    <property type="match status" value="1"/>
</dbReference>
<reference evidence="5" key="2">
    <citation type="journal article" date="2007" name="Science">
        <title>Draft genome sequence of the sexually transmitted pathogen Trichomonas vaginalis.</title>
        <authorList>
            <person name="Carlton J.M."/>
            <person name="Hirt R.P."/>
            <person name="Silva J.C."/>
            <person name="Delcher A.L."/>
            <person name="Schatz M."/>
            <person name="Zhao Q."/>
            <person name="Wortman J.R."/>
            <person name="Bidwell S.L."/>
            <person name="Alsmark U.C.M."/>
            <person name="Besteiro S."/>
            <person name="Sicheritz-Ponten T."/>
            <person name="Noel C.J."/>
            <person name="Dacks J.B."/>
            <person name="Foster P.G."/>
            <person name="Simillion C."/>
            <person name="Van de Peer Y."/>
            <person name="Miranda-Saavedra D."/>
            <person name="Barton G.J."/>
            <person name="Westrop G.D."/>
            <person name="Mueller S."/>
            <person name="Dessi D."/>
            <person name="Fiori P.L."/>
            <person name="Ren Q."/>
            <person name="Paulsen I."/>
            <person name="Zhang H."/>
            <person name="Bastida-Corcuera F.D."/>
            <person name="Simoes-Barbosa A."/>
            <person name="Brown M.T."/>
            <person name="Hayes R.D."/>
            <person name="Mukherjee M."/>
            <person name="Okumura C.Y."/>
            <person name="Schneider R."/>
            <person name="Smith A.J."/>
            <person name="Vanacova S."/>
            <person name="Villalvazo M."/>
            <person name="Haas B.J."/>
            <person name="Pertea M."/>
            <person name="Feldblyum T.V."/>
            <person name="Utterback T.R."/>
            <person name="Shu C.L."/>
            <person name="Osoegawa K."/>
            <person name="de Jong P.J."/>
            <person name="Hrdy I."/>
            <person name="Horvathova L."/>
            <person name="Zubacova Z."/>
            <person name="Dolezal P."/>
            <person name="Malik S.B."/>
            <person name="Logsdon J.M. Jr."/>
            <person name="Henze K."/>
            <person name="Gupta A."/>
            <person name="Wang C.C."/>
            <person name="Dunne R.L."/>
            <person name="Upcroft J.A."/>
            <person name="Upcroft P."/>
            <person name="White O."/>
            <person name="Salzberg S.L."/>
            <person name="Tang P."/>
            <person name="Chiu C.-H."/>
            <person name="Lee Y.-S."/>
            <person name="Embley T.M."/>
            <person name="Coombs G.H."/>
            <person name="Mottram J.C."/>
            <person name="Tachezy J."/>
            <person name="Fraser-Liggett C.M."/>
            <person name="Johnson P.J."/>
        </authorList>
    </citation>
    <scope>NUCLEOTIDE SEQUENCE [LARGE SCALE GENOMIC DNA]</scope>
    <source>
        <strain evidence="5">G3</strain>
    </source>
</reference>
<dbReference type="STRING" id="5722.A2EA30"/>
<dbReference type="VEuPathDB" id="TrichDB:TVAG_483870"/>
<dbReference type="KEGG" id="tva:4768411"/>
<evidence type="ECO:0000313" key="6">
    <source>
        <dbReference type="Proteomes" id="UP000001542"/>
    </source>
</evidence>
<dbReference type="Gene3D" id="3.40.630.10">
    <property type="entry name" value="Zn peptidases"/>
    <property type="match status" value="1"/>
</dbReference>